<proteinExistence type="predicted"/>
<accession>A0ABT8BVB3</accession>
<sequence length="148" mass="16731">MDNRIEQTSSRSWKIEGVTGRQDADPELKHKFFALFGMPQTTDNDYDTPNKPSKVPEHVVNAMSESHRAVKWDNAEVIKSKDALSFKLLNGPMTGLEINAQWISGGVQIDLKPKNRRQHEALLRIMPKIDKALASSPINFIIEVKKHA</sequence>
<organism evidence="2 3">
    <name type="scientific">Vibrio ostreicida</name>
    <dbReference type="NCBI Taxonomy" id="526588"/>
    <lineage>
        <taxon>Bacteria</taxon>
        <taxon>Pseudomonadati</taxon>
        <taxon>Pseudomonadota</taxon>
        <taxon>Gammaproteobacteria</taxon>
        <taxon>Vibrionales</taxon>
        <taxon>Vibrionaceae</taxon>
        <taxon>Vibrio</taxon>
    </lineage>
</organism>
<keyword evidence="3" id="KW-1185">Reference proteome</keyword>
<name>A0ABT8BVB3_9VIBR</name>
<evidence type="ECO:0000313" key="3">
    <source>
        <dbReference type="Proteomes" id="UP001238540"/>
    </source>
</evidence>
<reference evidence="3" key="1">
    <citation type="journal article" date="2019" name="Int. J. Syst. Evol. Microbiol.">
        <title>The Global Catalogue of Microorganisms (GCM) 10K type strain sequencing project: providing services to taxonomists for standard genome sequencing and annotation.</title>
        <authorList>
            <consortium name="The Broad Institute Genomics Platform"/>
            <consortium name="The Broad Institute Genome Sequencing Center for Infectious Disease"/>
            <person name="Wu L."/>
            <person name="Ma J."/>
        </authorList>
    </citation>
    <scope>NUCLEOTIDE SEQUENCE [LARGE SCALE GENOMIC DNA]</scope>
    <source>
        <strain evidence="3">CECT 7398</strain>
    </source>
</reference>
<dbReference type="Proteomes" id="UP001238540">
    <property type="component" value="Unassembled WGS sequence"/>
</dbReference>
<feature type="region of interest" description="Disordered" evidence="1">
    <location>
        <begin position="1"/>
        <end position="20"/>
    </location>
</feature>
<dbReference type="RefSeq" id="WP_076587950.1">
    <property type="nucleotide sequence ID" value="NZ_JABEYA020000017.1"/>
</dbReference>
<feature type="compositionally biased region" description="Polar residues" evidence="1">
    <location>
        <begin position="1"/>
        <end position="12"/>
    </location>
</feature>
<dbReference type="EMBL" id="JAUFQC010000001">
    <property type="protein sequence ID" value="MDN3610030.1"/>
    <property type="molecule type" value="Genomic_DNA"/>
</dbReference>
<evidence type="ECO:0000313" key="2">
    <source>
        <dbReference type="EMBL" id="MDN3610030.1"/>
    </source>
</evidence>
<gene>
    <name evidence="2" type="ORF">QWZ16_09995</name>
</gene>
<comment type="caution">
    <text evidence="2">The sequence shown here is derived from an EMBL/GenBank/DDBJ whole genome shotgun (WGS) entry which is preliminary data.</text>
</comment>
<protein>
    <submittedName>
        <fullName evidence="2">Uncharacterized protein</fullName>
    </submittedName>
</protein>
<evidence type="ECO:0000256" key="1">
    <source>
        <dbReference type="SAM" id="MobiDB-lite"/>
    </source>
</evidence>